<dbReference type="AlphaFoldDB" id="A0A6J4M3C0"/>
<name>A0A6J4M3C0_9ACTN</name>
<feature type="region of interest" description="Disordered" evidence="5">
    <location>
        <begin position="1"/>
        <end position="21"/>
    </location>
</feature>
<keyword evidence="3" id="KW-0732">Signal</keyword>
<dbReference type="PANTHER" id="PTHR30222:SF17">
    <property type="entry name" value="SPERMIDINE_PUTRESCINE-BINDING PERIPLASMIC PROTEIN"/>
    <property type="match status" value="1"/>
</dbReference>
<sequence length="437" mass="48725">MDTRTAWQYPDNIANPAPAGTETPIELEDTMSRTWRPPSSRMSATRGLYLPEVSRRGLLRGAALGSTGLALPSLLASCGTEGAQVESGDCTSTDRSEEEKELVFGNWIGYVDPVKKPDTSTLEKFQQDTGITVDYRNGDVNDNESFFAKVSPQLQDCKATGRDIFVVTDWMAARMIDLGWIQELDHANMPNVKANILDLLASPQWDPERSYSVPWQSGMTGICYNEELTDPVTSFKDLLSRPDLNGKVVLLKEMRDTMTFMLLLQDSDPEDFSDEEFSDAISALQKVVDSGQVRRFAGNDYIDDMKSGDIVACEAWSGDVINLLGGGKYKWVPPEEGFSVWTDNMLVPNKAEHKTNAELLMDFYYDPVNAAQLAAWNYYFCPVKGAQEEIAQFDKSAAKSDFIFLDDATLENGYSFMALSEEQSTDYQRQFNEVLGG</sequence>
<dbReference type="InterPro" id="IPR001188">
    <property type="entry name" value="Sperm_putr-bd"/>
</dbReference>
<evidence type="ECO:0000256" key="5">
    <source>
        <dbReference type="SAM" id="MobiDB-lite"/>
    </source>
</evidence>
<dbReference type="CDD" id="cd13590">
    <property type="entry name" value="PBP2_PotD_PotF_like"/>
    <property type="match status" value="1"/>
</dbReference>
<dbReference type="Gene3D" id="3.40.190.10">
    <property type="entry name" value="Periplasmic binding protein-like II"/>
    <property type="match status" value="2"/>
</dbReference>
<proteinExistence type="predicted"/>
<comment type="subcellular location">
    <subcellularLocation>
        <location evidence="1">Periplasm</location>
    </subcellularLocation>
</comment>
<dbReference type="GO" id="GO:0019808">
    <property type="term" value="F:polyamine binding"/>
    <property type="evidence" value="ECO:0007669"/>
    <property type="project" value="InterPro"/>
</dbReference>
<dbReference type="InterPro" id="IPR006059">
    <property type="entry name" value="SBP"/>
</dbReference>
<accession>A0A6J4M3C0</accession>
<evidence type="ECO:0000256" key="4">
    <source>
        <dbReference type="ARBA" id="ARBA00022764"/>
    </source>
</evidence>
<reference evidence="6" key="1">
    <citation type="submission" date="2020-02" db="EMBL/GenBank/DDBJ databases">
        <authorList>
            <person name="Meier V. D."/>
        </authorList>
    </citation>
    <scope>NUCLEOTIDE SEQUENCE</scope>
    <source>
        <strain evidence="6">AVDCRST_MAG36</strain>
    </source>
</reference>
<dbReference type="GO" id="GO:0042597">
    <property type="term" value="C:periplasmic space"/>
    <property type="evidence" value="ECO:0007669"/>
    <property type="project" value="UniProtKB-SubCell"/>
</dbReference>
<dbReference type="PANTHER" id="PTHR30222">
    <property type="entry name" value="SPERMIDINE/PUTRESCINE-BINDING PERIPLASMIC PROTEIN"/>
    <property type="match status" value="1"/>
</dbReference>
<dbReference type="EMBL" id="CADCUH010000123">
    <property type="protein sequence ID" value="CAA9348834.1"/>
    <property type="molecule type" value="Genomic_DNA"/>
</dbReference>
<gene>
    <name evidence="6" type="ORF">AVDCRST_MAG36-1822</name>
</gene>
<protein>
    <submittedName>
        <fullName evidence="6">Putrescine ABC transporter putrescine-binding protein PotF</fullName>
    </submittedName>
</protein>
<dbReference type="GO" id="GO:0015846">
    <property type="term" value="P:polyamine transport"/>
    <property type="evidence" value="ECO:0007669"/>
    <property type="project" value="InterPro"/>
</dbReference>
<evidence type="ECO:0000256" key="3">
    <source>
        <dbReference type="ARBA" id="ARBA00022729"/>
    </source>
</evidence>
<evidence type="ECO:0000256" key="1">
    <source>
        <dbReference type="ARBA" id="ARBA00004418"/>
    </source>
</evidence>
<keyword evidence="2" id="KW-0813">Transport</keyword>
<organism evidence="6">
    <name type="scientific">uncultured Nocardioidaceae bacterium</name>
    <dbReference type="NCBI Taxonomy" id="253824"/>
    <lineage>
        <taxon>Bacteria</taxon>
        <taxon>Bacillati</taxon>
        <taxon>Actinomycetota</taxon>
        <taxon>Actinomycetes</taxon>
        <taxon>Propionibacteriales</taxon>
        <taxon>Nocardioidaceae</taxon>
        <taxon>environmental samples</taxon>
    </lineage>
</organism>
<dbReference type="SUPFAM" id="SSF53850">
    <property type="entry name" value="Periplasmic binding protein-like II"/>
    <property type="match status" value="1"/>
</dbReference>
<evidence type="ECO:0000256" key="2">
    <source>
        <dbReference type="ARBA" id="ARBA00022448"/>
    </source>
</evidence>
<evidence type="ECO:0000313" key="6">
    <source>
        <dbReference type="EMBL" id="CAA9348834.1"/>
    </source>
</evidence>
<dbReference type="Pfam" id="PF13416">
    <property type="entry name" value="SBP_bac_8"/>
    <property type="match status" value="1"/>
</dbReference>
<dbReference type="PRINTS" id="PR00909">
    <property type="entry name" value="SPERMDNBNDNG"/>
</dbReference>
<keyword evidence="4" id="KW-0574">Periplasm</keyword>